<dbReference type="PANTHER" id="PTHR43244">
    <property type="match status" value="1"/>
</dbReference>
<protein>
    <recommendedName>
        <fullName evidence="2">Luciferase-like domain-containing protein</fullName>
    </recommendedName>
</protein>
<name>A0A0F8ZSR5_9ZZZZ</name>
<evidence type="ECO:0000256" key="1">
    <source>
        <dbReference type="ARBA" id="ARBA00023002"/>
    </source>
</evidence>
<dbReference type="Pfam" id="PF00296">
    <property type="entry name" value="Bac_luciferase"/>
    <property type="match status" value="1"/>
</dbReference>
<dbReference type="InterPro" id="IPR011251">
    <property type="entry name" value="Luciferase-like_dom"/>
</dbReference>
<gene>
    <name evidence="3" type="ORF">LCGC14_2999000</name>
</gene>
<dbReference type="Gene3D" id="3.20.20.30">
    <property type="entry name" value="Luciferase-like domain"/>
    <property type="match status" value="1"/>
</dbReference>
<feature type="non-terminal residue" evidence="3">
    <location>
        <position position="1"/>
    </location>
</feature>
<dbReference type="AlphaFoldDB" id="A0A0F8ZSR5"/>
<organism evidence="3">
    <name type="scientific">marine sediment metagenome</name>
    <dbReference type="NCBI Taxonomy" id="412755"/>
    <lineage>
        <taxon>unclassified sequences</taxon>
        <taxon>metagenomes</taxon>
        <taxon>ecological metagenomes</taxon>
    </lineage>
</organism>
<dbReference type="InterPro" id="IPR036661">
    <property type="entry name" value="Luciferase-like_sf"/>
</dbReference>
<dbReference type="PANTHER" id="PTHR43244:SF1">
    <property type="entry name" value="5,10-METHYLENETETRAHYDROMETHANOPTERIN REDUCTASE"/>
    <property type="match status" value="1"/>
</dbReference>
<evidence type="ECO:0000259" key="2">
    <source>
        <dbReference type="Pfam" id="PF00296"/>
    </source>
</evidence>
<accession>A0A0F8ZSR5</accession>
<evidence type="ECO:0000313" key="3">
    <source>
        <dbReference type="EMBL" id="KKK62971.1"/>
    </source>
</evidence>
<sequence>VTFKGRIQRLAAGNFANMADVYRILGELPRDADNHDTSDQRGKSLDKTVERVKRAEALGYDSTYVTHIAGRDSLTVLMAYAAATEKIKLGTGVLPIFSRTPVATAQQAATIDEFSGGRMVLGLGVSHQVTVENWYQASVERPLRAMREYVAILRAVFADEEPPEGELFRTKFRFMGYSPRPDLPIYVAALSPKMLRLAGEIADGVLLWLCNPEYIRDVVVPEVTAGRERAGKSLDGFDIVAAVPAAVTDDTEGTYKMVRGELVTYFTLPFYRAMIERSGFGDEIAEFDAGMQGGDTERAKAAISDRFLEILTAVGSEQDVRDGVARYADAGTTSPCIGPITGTDFNATLEVAAP</sequence>
<dbReference type="SUPFAM" id="SSF51679">
    <property type="entry name" value="Bacterial luciferase-like"/>
    <property type="match status" value="1"/>
</dbReference>
<dbReference type="EMBL" id="LAZR01061737">
    <property type="protein sequence ID" value="KKK62971.1"/>
    <property type="molecule type" value="Genomic_DNA"/>
</dbReference>
<dbReference type="CDD" id="cd01097">
    <property type="entry name" value="Tetrahydromethanopterin_reductase"/>
    <property type="match status" value="1"/>
</dbReference>
<reference evidence="3" key="1">
    <citation type="journal article" date="2015" name="Nature">
        <title>Complex archaea that bridge the gap between prokaryotes and eukaryotes.</title>
        <authorList>
            <person name="Spang A."/>
            <person name="Saw J.H."/>
            <person name="Jorgensen S.L."/>
            <person name="Zaremba-Niedzwiedzka K."/>
            <person name="Martijn J."/>
            <person name="Lind A.E."/>
            <person name="van Eijk R."/>
            <person name="Schleper C."/>
            <person name="Guy L."/>
            <person name="Ettema T.J."/>
        </authorList>
    </citation>
    <scope>NUCLEOTIDE SEQUENCE</scope>
</reference>
<dbReference type="InterPro" id="IPR050564">
    <property type="entry name" value="F420-G6PD/mer"/>
</dbReference>
<comment type="caution">
    <text evidence="3">The sequence shown here is derived from an EMBL/GenBank/DDBJ whole genome shotgun (WGS) entry which is preliminary data.</text>
</comment>
<proteinExistence type="predicted"/>
<feature type="domain" description="Luciferase-like" evidence="2">
    <location>
        <begin position="38"/>
        <end position="333"/>
    </location>
</feature>
<dbReference type="GO" id="GO:0016705">
    <property type="term" value="F:oxidoreductase activity, acting on paired donors, with incorporation or reduction of molecular oxygen"/>
    <property type="evidence" value="ECO:0007669"/>
    <property type="project" value="InterPro"/>
</dbReference>
<keyword evidence="1" id="KW-0560">Oxidoreductase</keyword>